<feature type="transmembrane region" description="Helical" evidence="1">
    <location>
        <begin position="113"/>
        <end position="136"/>
    </location>
</feature>
<keyword evidence="1" id="KW-0472">Membrane</keyword>
<feature type="transmembrane region" description="Helical" evidence="1">
    <location>
        <begin position="156"/>
        <end position="189"/>
    </location>
</feature>
<organism evidence="2 3">
    <name type="scientific">Podila verticillata NRRL 6337</name>
    <dbReference type="NCBI Taxonomy" id="1069443"/>
    <lineage>
        <taxon>Eukaryota</taxon>
        <taxon>Fungi</taxon>
        <taxon>Fungi incertae sedis</taxon>
        <taxon>Mucoromycota</taxon>
        <taxon>Mortierellomycotina</taxon>
        <taxon>Mortierellomycetes</taxon>
        <taxon>Mortierellales</taxon>
        <taxon>Mortierellaceae</taxon>
        <taxon>Podila</taxon>
    </lineage>
</organism>
<evidence type="ECO:0000256" key="1">
    <source>
        <dbReference type="SAM" id="Phobius"/>
    </source>
</evidence>
<dbReference type="Proteomes" id="UP000243308">
    <property type="component" value="Unassembled WGS sequence"/>
</dbReference>
<accession>A0A086TKQ7</accession>
<sequence length="190" mass="20607">MRAPRDGVSSTGEHVRQLLSQSVSRGLSPGLCHLIGSDFLGSPPWLLLEQLLVILEGSALEDSAAVEAVVNLLQCLVLLHAATKYFQQFFKEIYLLEDVAVAQCLSRTSTARLAYRILSAVTCSMVGYTPIIFLLLAKYSASGLMGQVETWRFSEISTFLGLDFGVSAVVLREVFGAVVFEAVAFLVALC</sequence>
<keyword evidence="1" id="KW-1133">Transmembrane helix</keyword>
<keyword evidence="3" id="KW-1185">Reference proteome</keyword>
<proteinExistence type="predicted"/>
<dbReference type="EMBL" id="KN042431">
    <property type="protein sequence ID" value="KFH62534.1"/>
    <property type="molecule type" value="Genomic_DNA"/>
</dbReference>
<evidence type="ECO:0000313" key="2">
    <source>
        <dbReference type="EMBL" id="KFH62534.1"/>
    </source>
</evidence>
<name>A0A086TKQ7_9FUNG</name>
<reference evidence="2 3" key="1">
    <citation type="submission" date="2011-02" db="EMBL/GenBank/DDBJ databases">
        <title>The Genome Sequence of Mortierella verticillata NRRL 6337.</title>
        <authorList>
            <consortium name="The Broad Institute Genome Sequencing Platform"/>
            <person name="Russ C."/>
            <person name="Cuomo C."/>
            <person name="Burger G."/>
            <person name="Gray M.W."/>
            <person name="Holland P.W.H."/>
            <person name="King N."/>
            <person name="Lang F.B.F."/>
            <person name="Roger A.J."/>
            <person name="Ruiz-Trillo I."/>
            <person name="Young S.K."/>
            <person name="Zeng Q."/>
            <person name="Gargeya S."/>
            <person name="Alvarado L."/>
            <person name="Berlin A."/>
            <person name="Chapman S.B."/>
            <person name="Chen Z."/>
            <person name="Freedman E."/>
            <person name="Gellesch M."/>
            <person name="Goldberg J."/>
            <person name="Griggs A."/>
            <person name="Gujja S."/>
            <person name="Heilman E."/>
            <person name="Heiman D."/>
            <person name="Howarth C."/>
            <person name="Mehta T."/>
            <person name="Neiman D."/>
            <person name="Pearson M."/>
            <person name="Roberts A."/>
            <person name="Saif S."/>
            <person name="Shea T."/>
            <person name="Shenoy N."/>
            <person name="Sisk P."/>
            <person name="Stolte C."/>
            <person name="Sykes S."/>
            <person name="White J."/>
            <person name="Yandava C."/>
            <person name="Haas B."/>
            <person name="Nusbaum C."/>
            <person name="Birren B."/>
        </authorList>
    </citation>
    <scope>NUCLEOTIDE SEQUENCE [LARGE SCALE GENOMIC DNA]</scope>
    <source>
        <strain evidence="2 3">NRRL 6337</strain>
    </source>
</reference>
<evidence type="ECO:0000313" key="3">
    <source>
        <dbReference type="Proteomes" id="UP000243308"/>
    </source>
</evidence>
<dbReference type="AlphaFoldDB" id="A0A086TKQ7"/>
<keyword evidence="1" id="KW-0812">Transmembrane</keyword>
<gene>
    <name evidence="2" type="ORF">MVEG_11927</name>
</gene>
<protein>
    <submittedName>
        <fullName evidence="2">Uncharacterized protein</fullName>
    </submittedName>
</protein>